<comment type="caution">
    <text evidence="1">The sequence shown here is derived from an EMBL/GenBank/DDBJ whole genome shotgun (WGS) entry which is preliminary data.</text>
</comment>
<keyword evidence="2" id="KW-1185">Reference proteome</keyword>
<sequence>MTHFADVTEAAACLAPPGEPDEFLDPLKPVNEAAELLSPSGWLFKLAELYLPRDPVKWAKESFAGDWKAYARCVSAWQETGRACDGVARNLRSGNARIDATWDGNAAGAAAHYFSALAGHLADFRTTLDVMGVEYLAIAQSVSCAGEAVGDCLGAIVDALIALALTAAVEAASGGTAALAAAALGTEELLTVLREWELMVRCVAAAQAAMHAGHGTLVRLGTEALAGLNAFPLPGAGYDHPAV</sequence>
<protein>
    <submittedName>
        <fullName evidence="1">Uncharacterized protein</fullName>
    </submittedName>
</protein>
<dbReference type="Proteomes" id="UP001142374">
    <property type="component" value="Unassembled WGS sequence"/>
</dbReference>
<accession>A0A9X2LI01</accession>
<gene>
    <name evidence="1" type="ORF">NQU55_17425</name>
</gene>
<evidence type="ECO:0000313" key="1">
    <source>
        <dbReference type="EMBL" id="MCQ8771533.1"/>
    </source>
</evidence>
<dbReference type="EMBL" id="JANIID010000014">
    <property type="protein sequence ID" value="MCQ8771533.1"/>
    <property type="molecule type" value="Genomic_DNA"/>
</dbReference>
<organism evidence="1 2">
    <name type="scientific">Streptomyces telluris</name>
    <dbReference type="NCBI Taxonomy" id="2720021"/>
    <lineage>
        <taxon>Bacteria</taxon>
        <taxon>Bacillati</taxon>
        <taxon>Actinomycetota</taxon>
        <taxon>Actinomycetes</taxon>
        <taxon>Kitasatosporales</taxon>
        <taxon>Streptomycetaceae</taxon>
        <taxon>Streptomyces</taxon>
    </lineage>
</organism>
<evidence type="ECO:0000313" key="2">
    <source>
        <dbReference type="Proteomes" id="UP001142374"/>
    </source>
</evidence>
<name>A0A9X2LI01_9ACTN</name>
<reference evidence="1" key="1">
    <citation type="submission" date="2022-06" db="EMBL/GenBank/DDBJ databases">
        <title>WGS of actinobacteria.</title>
        <authorList>
            <person name="Thawai C."/>
        </authorList>
    </citation>
    <scope>NUCLEOTIDE SEQUENCE</scope>
    <source>
        <strain evidence="1">AA8</strain>
    </source>
</reference>
<dbReference type="RefSeq" id="WP_256790811.1">
    <property type="nucleotide sequence ID" value="NZ_JANIID010000014.1"/>
</dbReference>
<dbReference type="AlphaFoldDB" id="A0A9X2LI01"/>
<proteinExistence type="predicted"/>